<organism evidence="3 4">
    <name type="scientific">Rhodanobacter ginsengisoli</name>
    <dbReference type="NCBI Taxonomy" id="418646"/>
    <lineage>
        <taxon>Bacteria</taxon>
        <taxon>Pseudomonadati</taxon>
        <taxon>Pseudomonadota</taxon>
        <taxon>Gammaproteobacteria</taxon>
        <taxon>Lysobacterales</taxon>
        <taxon>Rhodanobacteraceae</taxon>
        <taxon>Rhodanobacter</taxon>
    </lineage>
</organism>
<dbReference type="RefSeq" id="WP_377319527.1">
    <property type="nucleotide sequence ID" value="NZ_JBHSNF010000002.1"/>
</dbReference>
<comment type="caution">
    <text evidence="3">The sequence shown here is derived from an EMBL/GenBank/DDBJ whole genome shotgun (WGS) entry which is preliminary data.</text>
</comment>
<evidence type="ECO:0000256" key="1">
    <source>
        <dbReference type="ARBA" id="ARBA00010645"/>
    </source>
</evidence>
<dbReference type="InterPro" id="IPR005346">
    <property type="entry name" value="RnfH"/>
</dbReference>
<keyword evidence="4" id="KW-1185">Reference proteome</keyword>
<dbReference type="Gene3D" id="3.10.20.280">
    <property type="entry name" value="RnfH-like"/>
    <property type="match status" value="1"/>
</dbReference>
<proteinExistence type="inferred from homology"/>
<dbReference type="NCBIfam" id="NF002490">
    <property type="entry name" value="PRK01777.1"/>
    <property type="match status" value="1"/>
</dbReference>
<name>A0ABW0QR06_9GAMM</name>
<dbReference type="PANTHER" id="PTHR37483">
    <property type="entry name" value="UPF0125 PROTEIN RATB"/>
    <property type="match status" value="1"/>
</dbReference>
<dbReference type="PANTHER" id="PTHR37483:SF1">
    <property type="entry name" value="UPF0125 PROTEIN RATB"/>
    <property type="match status" value="1"/>
</dbReference>
<dbReference type="SUPFAM" id="SSF54285">
    <property type="entry name" value="MoaD/ThiS"/>
    <property type="match status" value="1"/>
</dbReference>
<protein>
    <recommendedName>
        <fullName evidence="2">UPF0125 protein ACFPPA_09480</fullName>
    </recommendedName>
</protein>
<dbReference type="InterPro" id="IPR037021">
    <property type="entry name" value="RnfH_sf"/>
</dbReference>
<evidence type="ECO:0000256" key="2">
    <source>
        <dbReference type="HAMAP-Rule" id="MF_00460"/>
    </source>
</evidence>
<dbReference type="EMBL" id="JBHSNF010000002">
    <property type="protein sequence ID" value="MFC5525972.1"/>
    <property type="molecule type" value="Genomic_DNA"/>
</dbReference>
<dbReference type="InterPro" id="IPR016155">
    <property type="entry name" value="Mopterin_synth/thiamin_S_b"/>
</dbReference>
<evidence type="ECO:0000313" key="4">
    <source>
        <dbReference type="Proteomes" id="UP001596114"/>
    </source>
</evidence>
<comment type="similarity">
    <text evidence="1 2">Belongs to the UPF0125 (RnfH) family.</text>
</comment>
<dbReference type="Pfam" id="PF03658">
    <property type="entry name" value="Ub-RnfH"/>
    <property type="match status" value="1"/>
</dbReference>
<reference evidence="4" key="1">
    <citation type="journal article" date="2019" name="Int. J. Syst. Evol. Microbiol.">
        <title>The Global Catalogue of Microorganisms (GCM) 10K type strain sequencing project: providing services to taxonomists for standard genome sequencing and annotation.</title>
        <authorList>
            <consortium name="The Broad Institute Genomics Platform"/>
            <consortium name="The Broad Institute Genome Sequencing Center for Infectious Disease"/>
            <person name="Wu L."/>
            <person name="Ma J."/>
        </authorList>
    </citation>
    <scope>NUCLEOTIDE SEQUENCE [LARGE SCALE GENOMIC DNA]</scope>
    <source>
        <strain evidence="4">CGMCC 1.16619</strain>
    </source>
</reference>
<evidence type="ECO:0000313" key="3">
    <source>
        <dbReference type="EMBL" id="MFC5525972.1"/>
    </source>
</evidence>
<dbReference type="HAMAP" id="MF_00460">
    <property type="entry name" value="UPF0125_RnfH"/>
    <property type="match status" value="1"/>
</dbReference>
<dbReference type="Proteomes" id="UP001596114">
    <property type="component" value="Unassembled WGS sequence"/>
</dbReference>
<accession>A0ABW0QR06</accession>
<sequence>MDERVVTVEVVHAQAGRSILRRVRLPIGSTVRQAIEASGILQMLPEGAVDCRRTGIFSQKVPPDHVVEEGDRIELYRPLVLDPMEARRRRAR</sequence>
<gene>
    <name evidence="3" type="ORF">ACFPPA_09480</name>
</gene>